<keyword evidence="2" id="KW-0813">Transport</keyword>
<keyword evidence="9" id="KW-0739">Sodium transport</keyword>
<keyword evidence="8 10" id="KW-0472">Membrane</keyword>
<evidence type="ECO:0000256" key="9">
    <source>
        <dbReference type="ARBA" id="ARBA00023201"/>
    </source>
</evidence>
<feature type="transmembrane region" description="Helical" evidence="10">
    <location>
        <begin position="290"/>
        <end position="309"/>
    </location>
</feature>
<feature type="transmembrane region" description="Helical" evidence="10">
    <location>
        <begin position="6"/>
        <end position="29"/>
    </location>
</feature>
<feature type="transmembrane region" description="Helical" evidence="10">
    <location>
        <begin position="36"/>
        <end position="57"/>
    </location>
</feature>
<feature type="transmembrane region" description="Helical" evidence="10">
    <location>
        <begin position="321"/>
        <end position="340"/>
    </location>
</feature>
<feature type="transmembrane region" description="Helical" evidence="10">
    <location>
        <begin position="69"/>
        <end position="86"/>
    </location>
</feature>
<dbReference type="PANTHER" id="PTHR10110">
    <property type="entry name" value="SODIUM/HYDROGEN EXCHANGER"/>
    <property type="match status" value="1"/>
</dbReference>
<reference evidence="12 13" key="1">
    <citation type="submission" date="2008-07" db="EMBL/GenBank/DDBJ databases">
        <authorList>
            <person name="Tandeau de Marsac N."/>
            <person name="Ferriera S."/>
            <person name="Johnson J."/>
            <person name="Kravitz S."/>
            <person name="Beeson K."/>
            <person name="Sutton G."/>
            <person name="Rogers Y.-H."/>
            <person name="Friedman R."/>
            <person name="Frazier M."/>
            <person name="Venter J.C."/>
        </authorList>
    </citation>
    <scope>NUCLEOTIDE SEQUENCE [LARGE SCALE GENOMIC DNA]</scope>
    <source>
        <strain evidence="12 13">PCC 7420</strain>
    </source>
</reference>
<proteinExistence type="predicted"/>
<dbReference type="HOGENOM" id="CLU_005912_8_0_3"/>
<evidence type="ECO:0000313" key="12">
    <source>
        <dbReference type="EMBL" id="EDX74847.1"/>
    </source>
</evidence>
<keyword evidence="7" id="KW-0406">Ion transport</keyword>
<comment type="subcellular location">
    <subcellularLocation>
        <location evidence="1">Cell membrane</location>
        <topology evidence="1">Multi-pass membrane protein</topology>
    </subcellularLocation>
</comment>
<gene>
    <name evidence="12" type="ORF">MC7420_721</name>
</gene>
<evidence type="ECO:0000256" key="10">
    <source>
        <dbReference type="SAM" id="Phobius"/>
    </source>
</evidence>
<dbReference type="EMBL" id="DS989851">
    <property type="protein sequence ID" value="EDX74847.1"/>
    <property type="molecule type" value="Genomic_DNA"/>
</dbReference>
<feature type="domain" description="Cation/H+ exchanger transmembrane" evidence="11">
    <location>
        <begin position="20"/>
        <end position="411"/>
    </location>
</feature>
<dbReference type="RefSeq" id="WP_006101667.1">
    <property type="nucleotide sequence ID" value="NZ_DS989851.1"/>
</dbReference>
<organism evidence="12 13">
    <name type="scientific">Coleofasciculus chthonoplastes PCC 7420</name>
    <dbReference type="NCBI Taxonomy" id="118168"/>
    <lineage>
        <taxon>Bacteria</taxon>
        <taxon>Bacillati</taxon>
        <taxon>Cyanobacteriota</taxon>
        <taxon>Cyanophyceae</taxon>
        <taxon>Coleofasciculales</taxon>
        <taxon>Coleofasciculaceae</taxon>
        <taxon>Coleofasciculus</taxon>
    </lineage>
</organism>
<dbReference type="GO" id="GO:0015385">
    <property type="term" value="F:sodium:proton antiporter activity"/>
    <property type="evidence" value="ECO:0007669"/>
    <property type="project" value="InterPro"/>
</dbReference>
<keyword evidence="4 10" id="KW-0812">Transmembrane</keyword>
<evidence type="ECO:0000256" key="8">
    <source>
        <dbReference type="ARBA" id="ARBA00023136"/>
    </source>
</evidence>
<dbReference type="STRING" id="118168.MC7420_721"/>
<dbReference type="InterPro" id="IPR006153">
    <property type="entry name" value="Cation/H_exchanger_TM"/>
</dbReference>
<name>B4VTB8_9CYAN</name>
<feature type="transmembrane region" description="Helical" evidence="10">
    <location>
        <begin position="126"/>
        <end position="147"/>
    </location>
</feature>
<sequence length="687" mass="76246">MNSVHHPLLTAEIEILVLLLVACLGAVTFKRLHFPYTVGLVIIGFIFGLLTQTGLPLETLNALTLSPELILYAFVPPLIFESAINLDNRVLLKTLTPALILAGPGLLVSVVIVGGTLSWLTPLSLGGALLFGTLISATDPVAVISLFKEFGVPKRLTMLVEGESMLNDATAIVMFDLVIAAIAAQEFGVDTVEQGSVNVFVVLGGGLLVGAVTASIMDYAIAQARRNPLIQTTVTVVVAYAAFIVADHFFHVSGVISVMMAGLVVGRYMNHSLTPEVRRYLHEFWEYAAFITNSLIFLLVGINTAGFTFRIEIGSVGLWQSVAWAIVAAIVARAVVVFGLTPISNWLQRKTEPIGWRFQVVTFWGGLRGAVALALALSLPGTFPNRELIIAMTLGVALFTILVSGSTMGTVIHRLKLDEPPIFDSLGKVQATVLAKREVLRFLHKLNEVDLFEEEVIQDLRQDYEQALLRAETEVKAIWEDLKANPELVQVFWLQGLAIEQQTYQDLYDQGLLSESVLRKLNLIIEAKRDDVLENKIPPKIPSMWVLKTPLETLAMKYLQHFAVGRRWCNQRRLWRLKVRYEYYAATAYVCRKVAQRIYDLEEEQAVDPLIAGDFIQFYQSKSERAFHQLSVMGTNRHELAIALQTQVANHVVHISEEEVFEKLVSEGIVSESALDDIRALIEMESR</sequence>
<feature type="transmembrane region" description="Helical" evidence="10">
    <location>
        <begin position="168"/>
        <end position="185"/>
    </location>
</feature>
<evidence type="ECO:0000313" key="13">
    <source>
        <dbReference type="Proteomes" id="UP000003835"/>
    </source>
</evidence>
<protein>
    <submittedName>
        <fullName evidence="12">Transporter, CPA2 family</fullName>
    </submittedName>
</protein>
<keyword evidence="3" id="KW-1003">Cell membrane</keyword>
<dbReference type="Gene3D" id="6.10.140.1330">
    <property type="match status" value="1"/>
</dbReference>
<feature type="transmembrane region" description="Helical" evidence="10">
    <location>
        <begin position="197"/>
        <end position="217"/>
    </location>
</feature>
<feature type="transmembrane region" description="Helical" evidence="10">
    <location>
        <begin position="229"/>
        <end position="246"/>
    </location>
</feature>
<evidence type="ECO:0000256" key="4">
    <source>
        <dbReference type="ARBA" id="ARBA00022692"/>
    </source>
</evidence>
<dbReference type="eggNOG" id="COG0025">
    <property type="taxonomic scope" value="Bacteria"/>
</dbReference>
<accession>B4VTB8</accession>
<dbReference type="GO" id="GO:0015386">
    <property type="term" value="F:potassium:proton antiporter activity"/>
    <property type="evidence" value="ECO:0007669"/>
    <property type="project" value="TreeGrafter"/>
</dbReference>
<dbReference type="GO" id="GO:0098719">
    <property type="term" value="P:sodium ion import across plasma membrane"/>
    <property type="evidence" value="ECO:0007669"/>
    <property type="project" value="TreeGrafter"/>
</dbReference>
<dbReference type="InterPro" id="IPR018422">
    <property type="entry name" value="Cation/H_exchanger_CPA1"/>
</dbReference>
<dbReference type="GO" id="GO:0005886">
    <property type="term" value="C:plasma membrane"/>
    <property type="evidence" value="ECO:0007669"/>
    <property type="project" value="UniProtKB-SubCell"/>
</dbReference>
<dbReference type="OrthoDB" id="9810860at2"/>
<evidence type="ECO:0000256" key="3">
    <source>
        <dbReference type="ARBA" id="ARBA00022475"/>
    </source>
</evidence>
<dbReference type="AlphaFoldDB" id="B4VTB8"/>
<dbReference type="Proteomes" id="UP000003835">
    <property type="component" value="Unassembled WGS sequence"/>
</dbReference>
<evidence type="ECO:0000256" key="5">
    <source>
        <dbReference type="ARBA" id="ARBA00022989"/>
    </source>
</evidence>
<feature type="transmembrane region" description="Helical" evidence="10">
    <location>
        <begin position="98"/>
        <end position="120"/>
    </location>
</feature>
<dbReference type="Pfam" id="PF00999">
    <property type="entry name" value="Na_H_Exchanger"/>
    <property type="match status" value="1"/>
</dbReference>
<keyword evidence="5 10" id="KW-1133">Transmembrane helix</keyword>
<evidence type="ECO:0000256" key="6">
    <source>
        <dbReference type="ARBA" id="ARBA00023053"/>
    </source>
</evidence>
<dbReference type="PANTHER" id="PTHR10110:SF86">
    <property type="entry name" value="SODIUM_HYDROGEN EXCHANGER 7"/>
    <property type="match status" value="1"/>
</dbReference>
<evidence type="ECO:0000256" key="2">
    <source>
        <dbReference type="ARBA" id="ARBA00022448"/>
    </source>
</evidence>
<feature type="transmembrane region" description="Helical" evidence="10">
    <location>
        <begin position="361"/>
        <end position="383"/>
    </location>
</feature>
<keyword evidence="6" id="KW-0915">Sodium</keyword>
<keyword evidence="13" id="KW-1185">Reference proteome</keyword>
<evidence type="ECO:0000256" key="7">
    <source>
        <dbReference type="ARBA" id="ARBA00023065"/>
    </source>
</evidence>
<dbReference type="GO" id="GO:0051453">
    <property type="term" value="P:regulation of intracellular pH"/>
    <property type="evidence" value="ECO:0007669"/>
    <property type="project" value="TreeGrafter"/>
</dbReference>
<feature type="transmembrane region" description="Helical" evidence="10">
    <location>
        <begin position="389"/>
        <end position="412"/>
    </location>
</feature>
<evidence type="ECO:0000259" key="11">
    <source>
        <dbReference type="Pfam" id="PF00999"/>
    </source>
</evidence>
<evidence type="ECO:0000256" key="1">
    <source>
        <dbReference type="ARBA" id="ARBA00004651"/>
    </source>
</evidence>